<dbReference type="InterPro" id="IPR015421">
    <property type="entry name" value="PyrdxlP-dep_Trfase_major"/>
</dbReference>
<feature type="domain" description="Aromatic amino acid beta-eliminating lyase/threonine aldolase" evidence="4">
    <location>
        <begin position="29"/>
        <end position="289"/>
    </location>
</feature>
<evidence type="ECO:0000256" key="1">
    <source>
        <dbReference type="ARBA" id="ARBA00001933"/>
    </source>
</evidence>
<dbReference type="RefSeq" id="WP_296952383.1">
    <property type="nucleotide sequence ID" value="NZ_LT599021.1"/>
</dbReference>
<dbReference type="SUPFAM" id="SSF53383">
    <property type="entry name" value="PLP-dependent transferases"/>
    <property type="match status" value="1"/>
</dbReference>
<dbReference type="Gene3D" id="3.90.1150.10">
    <property type="entry name" value="Aspartate Aminotransferase, domain 1"/>
    <property type="match status" value="1"/>
</dbReference>
<protein>
    <recommendedName>
        <fullName evidence="4">Aromatic amino acid beta-eliminating lyase/threonine aldolase domain-containing protein</fullName>
    </recommendedName>
</protein>
<dbReference type="InterPro" id="IPR015424">
    <property type="entry name" value="PyrdxlP-dep_Trfase"/>
</dbReference>
<dbReference type="Gene3D" id="3.40.640.10">
    <property type="entry name" value="Type I PLP-dependent aspartate aminotransferase-like (Major domain)"/>
    <property type="match status" value="1"/>
</dbReference>
<dbReference type="GO" id="GO:0006520">
    <property type="term" value="P:amino acid metabolic process"/>
    <property type="evidence" value="ECO:0007669"/>
    <property type="project" value="InterPro"/>
</dbReference>
<dbReference type="PANTHER" id="PTHR48097">
    <property type="entry name" value="L-THREONINE ALDOLASE-RELATED"/>
    <property type="match status" value="1"/>
</dbReference>
<gene>
    <name evidence="5" type="ORF">KL86DYS2_13494</name>
</gene>
<dbReference type="Pfam" id="PF01212">
    <property type="entry name" value="Beta_elim_lyase"/>
    <property type="match status" value="1"/>
</dbReference>
<organism evidence="5">
    <name type="scientific">uncultured Dysgonomonas sp</name>
    <dbReference type="NCBI Taxonomy" id="206096"/>
    <lineage>
        <taxon>Bacteria</taxon>
        <taxon>Pseudomonadati</taxon>
        <taxon>Bacteroidota</taxon>
        <taxon>Bacteroidia</taxon>
        <taxon>Bacteroidales</taxon>
        <taxon>Dysgonomonadaceae</taxon>
        <taxon>Dysgonomonas</taxon>
        <taxon>environmental samples</taxon>
    </lineage>
</organism>
<evidence type="ECO:0000256" key="3">
    <source>
        <dbReference type="ARBA" id="ARBA00022898"/>
    </source>
</evidence>
<dbReference type="InterPro" id="IPR015422">
    <property type="entry name" value="PyrdxlP-dep_Trfase_small"/>
</dbReference>
<dbReference type="PANTHER" id="PTHR48097:SF5">
    <property type="entry name" value="LOW SPECIFICITY L-THREONINE ALDOLASE"/>
    <property type="match status" value="1"/>
</dbReference>
<name>A0A212KB00_9BACT</name>
<dbReference type="GO" id="GO:0016829">
    <property type="term" value="F:lyase activity"/>
    <property type="evidence" value="ECO:0007669"/>
    <property type="project" value="InterPro"/>
</dbReference>
<dbReference type="EMBL" id="FLUL01000001">
    <property type="protein sequence ID" value="SBW08909.1"/>
    <property type="molecule type" value="Genomic_DNA"/>
</dbReference>
<reference evidence="5" key="1">
    <citation type="submission" date="2016-04" db="EMBL/GenBank/DDBJ databases">
        <authorList>
            <person name="Evans L.H."/>
            <person name="Alamgir A."/>
            <person name="Owens N."/>
            <person name="Weber N.D."/>
            <person name="Virtaneva K."/>
            <person name="Barbian K."/>
            <person name="Babar A."/>
            <person name="Rosenke K."/>
        </authorList>
    </citation>
    <scope>NUCLEOTIDE SEQUENCE</scope>
    <source>
        <strain evidence="5">86-2</strain>
    </source>
</reference>
<dbReference type="InterPro" id="IPR001597">
    <property type="entry name" value="ArAA_b-elim_lyase/Thr_aldolase"/>
</dbReference>
<comment type="cofactor">
    <cofactor evidence="1">
        <name>pyridoxal 5'-phosphate</name>
        <dbReference type="ChEBI" id="CHEBI:597326"/>
    </cofactor>
</comment>
<keyword evidence="3" id="KW-0663">Pyridoxal phosphate</keyword>
<proteinExistence type="inferred from homology"/>
<comment type="similarity">
    <text evidence="2">Belongs to the threonine aldolase family.</text>
</comment>
<evidence type="ECO:0000259" key="4">
    <source>
        <dbReference type="Pfam" id="PF01212"/>
    </source>
</evidence>
<sequence length="341" mass="37615">MKYSFANDYSEGCHPSVLNALVKSNLVQQSGYGDDEYTQRAAKMIAELTHKPNVGVHLIAGGTLANLVVLSSILRPFESVVAPTTGHIYVNETGAIEATGHKVEATSTVDGKLRPQDIKPFLNKLRGHHVVRTRVVYISNSTELGTIYTKQELSDLYSFCKENDLILFMDGARLPMALTAESNDMTLADIAAFTDVFYIGGTKCGALLGEAVVITNPELDKDFKYHLKQRGALTAKGRVMGVQFDQLLQGNLIFDLAAHANKMAAKMAAAFKALGYTMLIDSDTNQIFPILTNEVISRLQKDYSFLTWSVVHDNHSAMRFITSWATPESIVDEFIEDLKKL</sequence>
<dbReference type="AlphaFoldDB" id="A0A212KB00"/>
<accession>A0A212KB00</accession>
<evidence type="ECO:0000256" key="2">
    <source>
        <dbReference type="ARBA" id="ARBA00006966"/>
    </source>
</evidence>
<evidence type="ECO:0000313" key="5">
    <source>
        <dbReference type="EMBL" id="SBW08909.1"/>
    </source>
</evidence>